<organism evidence="3">
    <name type="scientific">Symploca sp. SIO1C4</name>
    <dbReference type="NCBI Taxonomy" id="2607765"/>
    <lineage>
        <taxon>Bacteria</taxon>
        <taxon>Bacillati</taxon>
        <taxon>Cyanobacteriota</taxon>
        <taxon>Cyanophyceae</taxon>
        <taxon>Coleofasciculales</taxon>
        <taxon>Coleofasciculaceae</taxon>
        <taxon>Symploca</taxon>
    </lineage>
</organism>
<protein>
    <recommendedName>
        <fullName evidence="2">Antitoxin</fullName>
    </recommendedName>
</protein>
<dbReference type="AlphaFoldDB" id="A0A6B3N727"/>
<name>A0A6B3N727_9CYAN</name>
<dbReference type="Pfam" id="PF02604">
    <property type="entry name" value="PhdYeFM_antitox"/>
    <property type="match status" value="1"/>
</dbReference>
<comment type="function">
    <text evidence="2">Antitoxin component of a type II toxin-antitoxin (TA) system.</text>
</comment>
<dbReference type="SUPFAM" id="SSF143120">
    <property type="entry name" value="YefM-like"/>
    <property type="match status" value="1"/>
</dbReference>
<dbReference type="Gene3D" id="3.40.1620.10">
    <property type="entry name" value="YefM-like domain"/>
    <property type="match status" value="1"/>
</dbReference>
<reference evidence="3" key="1">
    <citation type="submission" date="2019-11" db="EMBL/GenBank/DDBJ databases">
        <title>Genomic insights into an expanded diversity of filamentous marine cyanobacteria reveals the extraordinary biosynthetic potential of Moorea and Okeania.</title>
        <authorList>
            <person name="Ferreira Leao T."/>
            <person name="Wang M."/>
            <person name="Moss N."/>
            <person name="Da Silva R."/>
            <person name="Sanders J."/>
            <person name="Nurk S."/>
            <person name="Gurevich A."/>
            <person name="Humphrey G."/>
            <person name="Reher R."/>
            <person name="Zhu Q."/>
            <person name="Belda-Ferre P."/>
            <person name="Glukhov E."/>
            <person name="Rex R."/>
            <person name="Dorrestein P.C."/>
            <person name="Knight R."/>
            <person name="Pevzner P."/>
            <person name="Gerwick W.H."/>
            <person name="Gerwick L."/>
        </authorList>
    </citation>
    <scope>NUCLEOTIDE SEQUENCE</scope>
    <source>
        <strain evidence="3">SIO1C4</strain>
    </source>
</reference>
<gene>
    <name evidence="3" type="ORF">F6J89_02045</name>
</gene>
<evidence type="ECO:0000256" key="2">
    <source>
        <dbReference type="RuleBase" id="RU362080"/>
    </source>
</evidence>
<comment type="caution">
    <text evidence="3">The sequence shown here is derived from an EMBL/GenBank/DDBJ whole genome shotgun (WGS) entry which is preliminary data.</text>
</comment>
<dbReference type="InterPro" id="IPR006442">
    <property type="entry name" value="Antitoxin_Phd/YefM"/>
</dbReference>
<evidence type="ECO:0000256" key="1">
    <source>
        <dbReference type="ARBA" id="ARBA00009981"/>
    </source>
</evidence>
<comment type="similarity">
    <text evidence="1 2">Belongs to the phD/YefM antitoxin family.</text>
</comment>
<accession>A0A6B3N727</accession>
<evidence type="ECO:0000313" key="3">
    <source>
        <dbReference type="EMBL" id="NER26422.1"/>
    </source>
</evidence>
<sequence>MVNINDIHSLSDFQRNTKDFVKQLESNKKPVVLTINGKAALVVQDATAYQTLLDQLELALSVATIKESPVLQRANRI</sequence>
<proteinExistence type="inferred from homology"/>
<dbReference type="InterPro" id="IPR036165">
    <property type="entry name" value="YefM-like_sf"/>
</dbReference>
<dbReference type="EMBL" id="JAAHFQ010000029">
    <property type="protein sequence ID" value="NER26422.1"/>
    <property type="molecule type" value="Genomic_DNA"/>
</dbReference>